<gene>
    <name evidence="1" type="ORF">PAPOLLO_LOCUS15188</name>
</gene>
<dbReference type="EMBL" id="CAJQZP010001027">
    <property type="protein sequence ID" value="CAG5009231.1"/>
    <property type="molecule type" value="Genomic_DNA"/>
</dbReference>
<organism evidence="1 2">
    <name type="scientific">Parnassius apollo</name>
    <name type="common">Apollo butterfly</name>
    <name type="synonym">Papilio apollo</name>
    <dbReference type="NCBI Taxonomy" id="110799"/>
    <lineage>
        <taxon>Eukaryota</taxon>
        <taxon>Metazoa</taxon>
        <taxon>Ecdysozoa</taxon>
        <taxon>Arthropoda</taxon>
        <taxon>Hexapoda</taxon>
        <taxon>Insecta</taxon>
        <taxon>Pterygota</taxon>
        <taxon>Neoptera</taxon>
        <taxon>Endopterygota</taxon>
        <taxon>Lepidoptera</taxon>
        <taxon>Glossata</taxon>
        <taxon>Ditrysia</taxon>
        <taxon>Papilionoidea</taxon>
        <taxon>Papilionidae</taxon>
        <taxon>Parnassiinae</taxon>
        <taxon>Parnassini</taxon>
        <taxon>Parnassius</taxon>
        <taxon>Parnassius</taxon>
    </lineage>
</organism>
<sequence length="71" mass="8199">MKRRSDKLLDLLKEDDTIPYGNKSSMTPRRRYTIHEIPSPQAFETVTTEHIVTKPSKKIKALQIAFPCLTI</sequence>
<evidence type="ECO:0000313" key="1">
    <source>
        <dbReference type="EMBL" id="CAG5009231.1"/>
    </source>
</evidence>
<protein>
    <submittedName>
        <fullName evidence="1">(apollo) hypothetical protein</fullName>
    </submittedName>
</protein>
<evidence type="ECO:0000313" key="2">
    <source>
        <dbReference type="Proteomes" id="UP000691718"/>
    </source>
</evidence>
<keyword evidence="2" id="KW-1185">Reference proteome</keyword>
<dbReference type="AlphaFoldDB" id="A0A8S3XAW9"/>
<comment type="caution">
    <text evidence="1">The sequence shown here is derived from an EMBL/GenBank/DDBJ whole genome shotgun (WGS) entry which is preliminary data.</text>
</comment>
<reference evidence="1" key="1">
    <citation type="submission" date="2021-04" db="EMBL/GenBank/DDBJ databases">
        <authorList>
            <person name="Tunstrom K."/>
        </authorList>
    </citation>
    <scope>NUCLEOTIDE SEQUENCE</scope>
</reference>
<dbReference type="Proteomes" id="UP000691718">
    <property type="component" value="Unassembled WGS sequence"/>
</dbReference>
<name>A0A8S3XAW9_PARAO</name>
<proteinExistence type="predicted"/>
<accession>A0A8S3XAW9</accession>